<dbReference type="Proteomes" id="UP000003157">
    <property type="component" value="Unassembled WGS sequence"/>
</dbReference>
<protein>
    <recommendedName>
        <fullName evidence="5">DNA mismatch repair proteins mutS family domain-containing protein</fullName>
    </recommendedName>
</protein>
<dbReference type="InterPro" id="IPR027417">
    <property type="entry name" value="P-loop_NTPase"/>
</dbReference>
<keyword evidence="2" id="KW-0067">ATP-binding</keyword>
<dbReference type="GeneID" id="78228875"/>
<keyword evidence="1" id="KW-0547">Nucleotide-binding</keyword>
<dbReference type="GO" id="GO:0005524">
    <property type="term" value="F:ATP binding"/>
    <property type="evidence" value="ECO:0007669"/>
    <property type="project" value="UniProtKB-KW"/>
</dbReference>
<dbReference type="EMBL" id="ADKX01000009">
    <property type="protein sequence ID" value="EFW06074.1"/>
    <property type="molecule type" value="Genomic_DNA"/>
</dbReference>
<evidence type="ECO:0000313" key="7">
    <source>
        <dbReference type="Proteomes" id="UP000003157"/>
    </source>
</evidence>
<dbReference type="SUPFAM" id="SSF52540">
    <property type="entry name" value="P-loop containing nucleoside triphosphate hydrolases"/>
    <property type="match status" value="1"/>
</dbReference>
<evidence type="ECO:0000256" key="1">
    <source>
        <dbReference type="ARBA" id="ARBA00022741"/>
    </source>
</evidence>
<organism evidence="6 7">
    <name type="scientific">Coprobacillus cateniformis</name>
    <dbReference type="NCBI Taxonomy" id="100884"/>
    <lineage>
        <taxon>Bacteria</taxon>
        <taxon>Bacillati</taxon>
        <taxon>Bacillota</taxon>
        <taxon>Erysipelotrichia</taxon>
        <taxon>Erysipelotrichales</taxon>
        <taxon>Coprobacillaceae</taxon>
        <taxon>Coprobacillus</taxon>
    </lineage>
</organism>
<accession>E7G7A8</accession>
<dbReference type="InterPro" id="IPR000432">
    <property type="entry name" value="DNA_mismatch_repair_MutS_C"/>
</dbReference>
<evidence type="ECO:0000313" key="6">
    <source>
        <dbReference type="EMBL" id="EFW06074.1"/>
    </source>
</evidence>
<feature type="transmembrane region" description="Helical" evidence="4">
    <location>
        <begin position="147"/>
        <end position="165"/>
    </location>
</feature>
<evidence type="ECO:0000259" key="5">
    <source>
        <dbReference type="SMART" id="SM00534"/>
    </source>
</evidence>
<gene>
    <name evidence="6" type="ORF">HMPREF9488_00713</name>
</gene>
<keyword evidence="3" id="KW-0238">DNA-binding</keyword>
<evidence type="ECO:0000256" key="2">
    <source>
        <dbReference type="ARBA" id="ARBA00022840"/>
    </source>
</evidence>
<keyword evidence="7" id="KW-1185">Reference proteome</keyword>
<feature type="domain" description="DNA mismatch repair proteins mutS family" evidence="5">
    <location>
        <begin position="339"/>
        <end position="518"/>
    </location>
</feature>
<comment type="caution">
    <text evidence="6">The sequence shown here is derived from an EMBL/GenBank/DDBJ whole genome shotgun (WGS) entry which is preliminary data.</text>
</comment>
<name>E7G7A8_9FIRM</name>
<dbReference type="PANTHER" id="PTHR11361">
    <property type="entry name" value="DNA MISMATCH REPAIR PROTEIN MUTS FAMILY MEMBER"/>
    <property type="match status" value="1"/>
</dbReference>
<dbReference type="GO" id="GO:0006298">
    <property type="term" value="P:mismatch repair"/>
    <property type="evidence" value="ECO:0007669"/>
    <property type="project" value="InterPro"/>
</dbReference>
<dbReference type="GO" id="GO:0140664">
    <property type="term" value="F:ATP-dependent DNA damage sensor activity"/>
    <property type="evidence" value="ECO:0007669"/>
    <property type="project" value="InterPro"/>
</dbReference>
<dbReference type="HOGENOM" id="CLU_030717_1_0_9"/>
<reference evidence="6 7" key="1">
    <citation type="submission" date="2010-12" db="EMBL/GenBank/DDBJ databases">
        <title>The Genome Sequence of Coprobacillus sp. strain 29_1.</title>
        <authorList>
            <consortium name="The Broad Institute Genome Sequencing Platform"/>
            <person name="Earl A."/>
            <person name="Ward D."/>
            <person name="Feldgarden M."/>
            <person name="Gevers D."/>
            <person name="Daigneault M."/>
            <person name="Sibley C.D."/>
            <person name="White A."/>
            <person name="Strauss J."/>
            <person name="Allen-Vercoe E."/>
            <person name="Young S.K."/>
            <person name="Zeng Q."/>
            <person name="Gargeya S."/>
            <person name="Fitzgerald M."/>
            <person name="Haas B."/>
            <person name="Abouelleil A."/>
            <person name="Alvarado L."/>
            <person name="Arachchi H.M."/>
            <person name="Berlin A."/>
            <person name="Brown A."/>
            <person name="Chapman S.B."/>
            <person name="Chen Z."/>
            <person name="Dunbar C."/>
            <person name="Freedman E."/>
            <person name="Gearin G."/>
            <person name="Gellesch M."/>
            <person name="Goldberg J."/>
            <person name="Griggs A."/>
            <person name="Gujja S."/>
            <person name="Heilman E."/>
            <person name="Heiman D."/>
            <person name="Howarth C."/>
            <person name="Larson L."/>
            <person name="Lui A."/>
            <person name="MacDonald P.J.P."/>
            <person name="Mehta T."/>
            <person name="Montmayeur A."/>
            <person name="Murphy C."/>
            <person name="Neiman D."/>
            <person name="Pearson M."/>
            <person name="Priest M."/>
            <person name="Roberts A."/>
            <person name="Saif S."/>
            <person name="Shea T."/>
            <person name="Shenoy N."/>
            <person name="Sisk P."/>
            <person name="Stolte C."/>
            <person name="Sykes S."/>
            <person name="White J."/>
            <person name="Yandava C."/>
            <person name="Nusbaum C."/>
            <person name="Birren B."/>
        </authorList>
    </citation>
    <scope>NUCLEOTIDE SEQUENCE [LARGE SCALE GENOMIC DNA]</scope>
    <source>
        <strain evidence="6 7">29_1</strain>
    </source>
</reference>
<dbReference type="STRING" id="100884.GCA_000269565_00993"/>
<feature type="transmembrane region" description="Helical" evidence="4">
    <location>
        <begin position="6"/>
        <end position="22"/>
    </location>
</feature>
<dbReference type="Gene3D" id="3.40.50.300">
    <property type="entry name" value="P-loop containing nucleotide triphosphate hydrolases"/>
    <property type="match status" value="1"/>
</dbReference>
<dbReference type="AlphaFoldDB" id="E7G7A8"/>
<evidence type="ECO:0000256" key="3">
    <source>
        <dbReference type="ARBA" id="ARBA00023125"/>
    </source>
</evidence>
<dbReference type="OrthoDB" id="9802448at2"/>
<dbReference type="Pfam" id="PF00488">
    <property type="entry name" value="MutS_V"/>
    <property type="match status" value="1"/>
</dbReference>
<dbReference type="InterPro" id="IPR045076">
    <property type="entry name" value="MutS"/>
</dbReference>
<dbReference type="GO" id="GO:0030983">
    <property type="term" value="F:mismatched DNA binding"/>
    <property type="evidence" value="ECO:0007669"/>
    <property type="project" value="InterPro"/>
</dbReference>
<dbReference type="GO" id="GO:0005829">
    <property type="term" value="C:cytosol"/>
    <property type="evidence" value="ECO:0007669"/>
    <property type="project" value="TreeGrafter"/>
</dbReference>
<dbReference type="SMART" id="SM00534">
    <property type="entry name" value="MUTSac"/>
    <property type="match status" value="1"/>
</dbReference>
<dbReference type="RefSeq" id="WP_008787829.1">
    <property type="nucleotide sequence ID" value="NZ_AKCB01000001.1"/>
</dbReference>
<dbReference type="PANTHER" id="PTHR11361:SF152">
    <property type="entry name" value="DNA MISMATCH REPAIR PROTEIN"/>
    <property type="match status" value="1"/>
</dbReference>
<keyword evidence="4" id="KW-0472">Membrane</keyword>
<keyword evidence="4" id="KW-0812">Transmembrane</keyword>
<dbReference type="eggNOG" id="COG0249">
    <property type="taxonomic scope" value="Bacteria"/>
</dbReference>
<sequence length="521" mass="61390">MIIYISIIFIFVCILIFIKYLYRYYKMRMLYRSFFLHKIDTEEEITKEYFKKIKNPDIDEGVYNDLELGQIFNIVNRTYSDVGKEYMYGQMFISNHCHKDLECIIEKLKNEKLLKKVLYELYSLSRGYTPALHFFNQDNLFTKWDTIIVFLSTLILSSLILSCFFEIMMIKYVVLWLSVQVGLYTHYVKKTDDMMSQCMSYSFVVECLNSLQKFHLFSSEEKKKIYKMINKAHRYTLVSRVIGVVSQIDIFYLMEFIKGIFFIPIYQCYFLLKHKNELEEDFLEMYEYVGKVETAVSIVSLRHQYQTCIPDVSSMPVVQFKNCYHPIIKNPVKNSFSTDTSCMITGSNASGKSTFLKTVGVNMIMAKAYHTCFADEFVYYPFQLCTSIHIQDNLKTGESYYIREIKTLKAILNMMSKQQCLILIDEILRGTNEKERIAISKVVLKYMFESQSLIFVTTHDLSIVDAFSHISQYCFNDDIVDKIWKSDYKIKEGVCKVGNAIKLLDVYGFDSKIVEQLKKPY</sequence>
<proteinExistence type="predicted"/>
<evidence type="ECO:0000256" key="4">
    <source>
        <dbReference type="SAM" id="Phobius"/>
    </source>
</evidence>
<keyword evidence="4" id="KW-1133">Transmembrane helix</keyword>